<organism evidence="3 4">
    <name type="scientific">Solanum stoloniferum</name>
    <dbReference type="NCBI Taxonomy" id="62892"/>
    <lineage>
        <taxon>Eukaryota</taxon>
        <taxon>Viridiplantae</taxon>
        <taxon>Streptophyta</taxon>
        <taxon>Embryophyta</taxon>
        <taxon>Tracheophyta</taxon>
        <taxon>Spermatophyta</taxon>
        <taxon>Magnoliopsida</taxon>
        <taxon>eudicotyledons</taxon>
        <taxon>Gunneridae</taxon>
        <taxon>Pentapetalae</taxon>
        <taxon>asterids</taxon>
        <taxon>lamiids</taxon>
        <taxon>Solanales</taxon>
        <taxon>Solanaceae</taxon>
        <taxon>Solanoideae</taxon>
        <taxon>Solaneae</taxon>
        <taxon>Solanum</taxon>
    </lineage>
</organism>
<feature type="compositionally biased region" description="Polar residues" evidence="2">
    <location>
        <begin position="306"/>
        <end position="316"/>
    </location>
</feature>
<evidence type="ECO:0000256" key="1">
    <source>
        <dbReference type="SAM" id="Coils"/>
    </source>
</evidence>
<feature type="compositionally biased region" description="Polar residues" evidence="2">
    <location>
        <begin position="398"/>
        <end position="409"/>
    </location>
</feature>
<gene>
    <name evidence="3" type="ORF">AABB24_033131</name>
</gene>
<feature type="compositionally biased region" description="Basic and acidic residues" evidence="2">
    <location>
        <begin position="374"/>
        <end position="385"/>
    </location>
</feature>
<evidence type="ECO:0000256" key="2">
    <source>
        <dbReference type="SAM" id="MobiDB-lite"/>
    </source>
</evidence>
<dbReference type="PANTHER" id="PTHR36386">
    <property type="entry name" value="OS06G0683900 PROTEIN"/>
    <property type="match status" value="1"/>
</dbReference>
<feature type="region of interest" description="Disordered" evidence="2">
    <location>
        <begin position="119"/>
        <end position="143"/>
    </location>
</feature>
<reference evidence="3 4" key="1">
    <citation type="submission" date="2024-05" db="EMBL/GenBank/DDBJ databases">
        <title>De novo assembly of an allotetraploid wild potato.</title>
        <authorList>
            <person name="Hosaka A.J."/>
        </authorList>
    </citation>
    <scope>NUCLEOTIDE SEQUENCE [LARGE SCALE GENOMIC DNA]</scope>
    <source>
        <tissue evidence="3">Young leaves</tissue>
    </source>
</reference>
<accession>A0ABD2RM36</accession>
<sequence>FLSIYIKKFSRFIFFVTSFVKFFETHLRKMSVLQYPEGINPADVQIWNNAAFDNGDSADFSSLKRSWLTDSFESDVSSKENQTPPFENSSVNLSISMPFKPLNPNGALENSRLKLNKSISKQSVDEMSMTSRKSGKDSDFRDEKRIDEEIEEIEKEISRLNSKLEALRIEKAEKSFKIGEKRGRVVAAKFMEPKMSVKIGEEKKKIEESSSMSAKTKVQARRRGLSLGPSEIFAGTRSRGLSMGPSEIFAGTKAGKLGKQEMITPIQPIQNRRKSCFWKLQEIEEERGKSSSLSPKSRKAAARTMASRQAVTTIASKKNLKKDDTFLSSVQPKKLFKDSEKSVAASKKPQRPGRVVASRYNQSTNQSSVVRKRSLPENDKDETKRNEKKRSLSVGKTHVSQTENKNLGTESRVKKRWEIPSEIVVHASTESEKSPLSITVKPDLLPRIRIARCTINETPRDSGPAKRVVELIGKKSFFSNDEDKEPSVCQVLSFADEDAEEE</sequence>
<feature type="compositionally biased region" description="Polar residues" evidence="2">
    <location>
        <begin position="359"/>
        <end position="369"/>
    </location>
</feature>
<evidence type="ECO:0000313" key="3">
    <source>
        <dbReference type="EMBL" id="KAL3332920.1"/>
    </source>
</evidence>
<evidence type="ECO:0000313" key="4">
    <source>
        <dbReference type="Proteomes" id="UP001627284"/>
    </source>
</evidence>
<dbReference type="AlphaFoldDB" id="A0ABD2RM36"/>
<name>A0ABD2RM36_9SOLN</name>
<feature type="coiled-coil region" evidence="1">
    <location>
        <begin position="143"/>
        <end position="170"/>
    </location>
</feature>
<feature type="non-terminal residue" evidence="3">
    <location>
        <position position="1"/>
    </location>
</feature>
<protein>
    <submittedName>
        <fullName evidence="3">Uncharacterized protein</fullName>
    </submittedName>
</protein>
<proteinExistence type="predicted"/>
<keyword evidence="4" id="KW-1185">Reference proteome</keyword>
<dbReference type="PANTHER" id="PTHR36386:SF1">
    <property type="entry name" value="OS06G0683900 PROTEIN"/>
    <property type="match status" value="1"/>
</dbReference>
<feature type="region of interest" description="Disordered" evidence="2">
    <location>
        <begin position="284"/>
        <end position="413"/>
    </location>
</feature>
<dbReference type="EMBL" id="JBJKTR010000019">
    <property type="protein sequence ID" value="KAL3332920.1"/>
    <property type="molecule type" value="Genomic_DNA"/>
</dbReference>
<keyword evidence="1" id="KW-0175">Coiled coil</keyword>
<dbReference type="Proteomes" id="UP001627284">
    <property type="component" value="Unassembled WGS sequence"/>
</dbReference>
<comment type="caution">
    <text evidence="3">The sequence shown here is derived from an EMBL/GenBank/DDBJ whole genome shotgun (WGS) entry which is preliminary data.</text>
</comment>
<feature type="compositionally biased region" description="Basic and acidic residues" evidence="2">
    <location>
        <begin position="134"/>
        <end position="143"/>
    </location>
</feature>